<dbReference type="AlphaFoldDB" id="A0AAX3BG28"/>
<accession>A0AAX3BG28</accession>
<keyword evidence="2" id="KW-1185">Reference proteome</keyword>
<dbReference type="Gene3D" id="3.90.1150.10">
    <property type="entry name" value="Aspartate Aminotransferase, domain 1"/>
    <property type="match status" value="1"/>
</dbReference>
<dbReference type="SUPFAM" id="SSF53383">
    <property type="entry name" value="PLP-dependent transferases"/>
    <property type="match status" value="1"/>
</dbReference>
<dbReference type="EMBL" id="CP073355">
    <property type="protein sequence ID" value="URA11189.1"/>
    <property type="molecule type" value="Genomic_DNA"/>
</dbReference>
<organism evidence="1 2">
    <name type="scientific">Thermospira aquatica</name>
    <dbReference type="NCBI Taxonomy" id="2828656"/>
    <lineage>
        <taxon>Bacteria</taxon>
        <taxon>Pseudomonadati</taxon>
        <taxon>Spirochaetota</taxon>
        <taxon>Spirochaetia</taxon>
        <taxon>Brevinematales</taxon>
        <taxon>Thermospiraceae</taxon>
        <taxon>Thermospira</taxon>
    </lineage>
</organism>
<dbReference type="InterPro" id="IPR015422">
    <property type="entry name" value="PyrdxlP-dep_Trfase_small"/>
</dbReference>
<protein>
    <recommendedName>
        <fullName evidence="3">Aminotransferase class III-fold pyridoxal phosphate-dependent enzyme</fullName>
    </recommendedName>
</protein>
<dbReference type="Proteomes" id="UP001056539">
    <property type="component" value="Chromosome"/>
</dbReference>
<dbReference type="InterPro" id="IPR015424">
    <property type="entry name" value="PyrdxlP-dep_Trfase"/>
</dbReference>
<name>A0AAX3BG28_9SPIR</name>
<sequence length="312" mass="35081">MSDYPKGSWHPRQSESLMSRLSGFSHVPFIVRRARGVFLYDIDNYKYIDFFLNHGEVLLGYKPQNFQNLKNSLSRMFYGSPLSLVHYRLEQKAKLWLEKQNISWKSLLFFGSVAEALLYLQEILGFSSFQSKVWSIPFPGSSSSKEVIFFERLNEQLEDETIPSSGLAILVENACFGRLSNGLSLKEGWDMALVGGVISNGAGGAMLISQKKLPPVSPPPFPVANAMLATFQILLARDTWEWPKLPPLFHQRGGCFKLPSDIQPETLLPHGVFVQKTAFLSFAHEEPEIRRLIKAVQGQGVPSTNPTSSEKL</sequence>
<gene>
    <name evidence="1" type="ORF">KDW03_05185</name>
</gene>
<proteinExistence type="predicted"/>
<evidence type="ECO:0000313" key="1">
    <source>
        <dbReference type="EMBL" id="URA11189.1"/>
    </source>
</evidence>
<reference evidence="1" key="1">
    <citation type="submission" date="2021-04" db="EMBL/GenBank/DDBJ databases">
        <authorList>
            <person name="Postec A."/>
        </authorList>
    </citation>
    <scope>NUCLEOTIDE SEQUENCE</scope>
    <source>
        <strain evidence="1">F1F22</strain>
    </source>
</reference>
<dbReference type="KEGG" id="taqu:KDW03_05185"/>
<evidence type="ECO:0008006" key="3">
    <source>
        <dbReference type="Google" id="ProtNLM"/>
    </source>
</evidence>
<dbReference type="RefSeq" id="WP_271436324.1">
    <property type="nucleotide sequence ID" value="NZ_CP073355.1"/>
</dbReference>
<reference evidence="1" key="2">
    <citation type="submission" date="2022-06" db="EMBL/GenBank/DDBJ databases">
        <title>Thermospira aquatica gen. nov., sp. nov.</title>
        <authorList>
            <person name="Ben Ali Gam Z."/>
            <person name="Labat M."/>
        </authorList>
    </citation>
    <scope>NUCLEOTIDE SEQUENCE</scope>
    <source>
        <strain evidence="1">F1F22</strain>
    </source>
</reference>
<evidence type="ECO:0000313" key="2">
    <source>
        <dbReference type="Proteomes" id="UP001056539"/>
    </source>
</evidence>